<dbReference type="Gene3D" id="3.40.50.720">
    <property type="entry name" value="NAD(P)-binding Rossmann-like Domain"/>
    <property type="match status" value="1"/>
</dbReference>
<dbReference type="Pfam" id="PF08240">
    <property type="entry name" value="ADH_N"/>
    <property type="match status" value="1"/>
</dbReference>
<dbReference type="EMBL" id="NGAF01000021">
    <property type="protein sequence ID" value="OXR41299.1"/>
    <property type="molecule type" value="Genomic_DNA"/>
</dbReference>
<dbReference type="PANTHER" id="PTHR44154">
    <property type="entry name" value="QUINONE OXIDOREDUCTASE"/>
    <property type="match status" value="1"/>
</dbReference>
<keyword evidence="1" id="KW-0521">NADP</keyword>
<keyword evidence="3" id="KW-0560">Oxidoreductase</keyword>
<proteinExistence type="predicted"/>
<keyword evidence="4" id="KW-1185">Reference proteome</keyword>
<name>A0A231GXH2_9NOCA</name>
<reference evidence="3 4" key="1">
    <citation type="submission" date="2017-07" db="EMBL/GenBank/DDBJ databases">
        <title>First draft Genome Sequence of Nocardia cerradoensis isolated from human infection.</title>
        <authorList>
            <person name="Carrasco G."/>
        </authorList>
    </citation>
    <scope>NUCLEOTIDE SEQUENCE [LARGE SCALE GENOMIC DNA]</scope>
    <source>
        <strain evidence="3 4">CNM20130759</strain>
    </source>
</reference>
<dbReference type="Pfam" id="PF00107">
    <property type="entry name" value="ADH_zinc_N"/>
    <property type="match status" value="1"/>
</dbReference>
<comment type="caution">
    <text evidence="3">The sequence shown here is derived from an EMBL/GenBank/DDBJ whole genome shotgun (WGS) entry which is preliminary data.</text>
</comment>
<dbReference type="EC" id="1.3.1.86" evidence="3"/>
<dbReference type="GO" id="GO:0043880">
    <property type="term" value="F:crotonyl-CoA reductase activity"/>
    <property type="evidence" value="ECO:0007669"/>
    <property type="project" value="UniProtKB-EC"/>
</dbReference>
<dbReference type="PANTHER" id="PTHR44154:SF1">
    <property type="entry name" value="QUINONE OXIDOREDUCTASE"/>
    <property type="match status" value="1"/>
</dbReference>
<evidence type="ECO:0000256" key="1">
    <source>
        <dbReference type="ARBA" id="ARBA00022857"/>
    </source>
</evidence>
<dbReference type="InterPro" id="IPR011032">
    <property type="entry name" value="GroES-like_sf"/>
</dbReference>
<accession>A0A231GXH2</accession>
<dbReference type="Gene3D" id="3.90.180.10">
    <property type="entry name" value="Medium-chain alcohol dehydrogenases, catalytic domain"/>
    <property type="match status" value="1"/>
</dbReference>
<dbReference type="Proteomes" id="UP000215506">
    <property type="component" value="Unassembled WGS sequence"/>
</dbReference>
<protein>
    <submittedName>
        <fullName evidence="3">Crotonyl-CoA reductase</fullName>
        <ecNumber evidence="3">1.3.1.86</ecNumber>
    </submittedName>
</protein>
<organism evidence="3 4">
    <name type="scientific">Nocardia cerradoensis</name>
    <dbReference type="NCBI Taxonomy" id="85688"/>
    <lineage>
        <taxon>Bacteria</taxon>
        <taxon>Bacillati</taxon>
        <taxon>Actinomycetota</taxon>
        <taxon>Actinomycetes</taxon>
        <taxon>Mycobacteriales</taxon>
        <taxon>Nocardiaceae</taxon>
        <taxon>Nocardia</taxon>
    </lineage>
</organism>
<feature type="domain" description="Enoyl reductase (ER)" evidence="2">
    <location>
        <begin position="10"/>
        <end position="323"/>
    </location>
</feature>
<dbReference type="SMART" id="SM00829">
    <property type="entry name" value="PKS_ER"/>
    <property type="match status" value="1"/>
</dbReference>
<sequence length="325" mass="33975">MKAIVMSDFGGPEQLVFREVDEPICRNGWVTVDLRASALNWHDVLVRRGQYRSPLPHTPGADGAGVRTDTGEEVVILPSLFWGDRHDAPAADFEILGDHVAGTYAERVCVPEQCLAPKPAGYSWEEAAALPLVGVTSYRALVTRAGLSAGESLLIIGAGGGVATMALSLATALGAQAFVTASSEEKLARARNSGAAGGVLHSREDWPGQAKALSPGGDGFDVILDPVGLWDRSVEALRPGGRVVVLGANVAEHVTMDVRRFFFGQYSLLGTTMGGPGDFRGLLNLVATGAVAAPTIAATYSLADAAQAHRRLEAGDTIGKIVLVP</sequence>
<dbReference type="SUPFAM" id="SSF50129">
    <property type="entry name" value="GroES-like"/>
    <property type="match status" value="1"/>
</dbReference>
<dbReference type="AlphaFoldDB" id="A0A231GXH2"/>
<dbReference type="InterPro" id="IPR013154">
    <property type="entry name" value="ADH-like_N"/>
</dbReference>
<evidence type="ECO:0000313" key="3">
    <source>
        <dbReference type="EMBL" id="OXR41299.1"/>
    </source>
</evidence>
<dbReference type="RefSeq" id="WP_094027724.1">
    <property type="nucleotide sequence ID" value="NZ_NGAF01000021.1"/>
</dbReference>
<evidence type="ECO:0000259" key="2">
    <source>
        <dbReference type="SMART" id="SM00829"/>
    </source>
</evidence>
<gene>
    <name evidence="3" type="primary">ccrA2</name>
    <name evidence="3" type="ORF">B7C42_06697</name>
</gene>
<dbReference type="SUPFAM" id="SSF51735">
    <property type="entry name" value="NAD(P)-binding Rossmann-fold domains"/>
    <property type="match status" value="1"/>
</dbReference>
<dbReference type="InterPro" id="IPR020843">
    <property type="entry name" value="ER"/>
</dbReference>
<dbReference type="InterPro" id="IPR036291">
    <property type="entry name" value="NAD(P)-bd_dom_sf"/>
</dbReference>
<dbReference type="InterPro" id="IPR051603">
    <property type="entry name" value="Zinc-ADH_QOR/CCCR"/>
</dbReference>
<evidence type="ECO:0000313" key="4">
    <source>
        <dbReference type="Proteomes" id="UP000215506"/>
    </source>
</evidence>
<dbReference type="InterPro" id="IPR013149">
    <property type="entry name" value="ADH-like_C"/>
</dbReference>